<evidence type="ECO:0000256" key="1">
    <source>
        <dbReference type="ARBA" id="ARBA00023054"/>
    </source>
</evidence>
<feature type="region of interest" description="Disordered" evidence="3">
    <location>
        <begin position="236"/>
        <end position="261"/>
    </location>
</feature>
<feature type="compositionally biased region" description="Polar residues" evidence="3">
    <location>
        <begin position="466"/>
        <end position="475"/>
    </location>
</feature>
<name>A0A2K5YNI9_MANLE</name>
<dbReference type="PANTHER" id="PTHR10881">
    <property type="entry name" value="GOLGIN SUBFAMILY A MEMBER-RELATED"/>
    <property type="match status" value="1"/>
</dbReference>
<feature type="compositionally biased region" description="Basic and acidic residues" evidence="3">
    <location>
        <begin position="250"/>
        <end position="261"/>
    </location>
</feature>
<dbReference type="Proteomes" id="UP000233140">
    <property type="component" value="Unassembled WGS sequence"/>
</dbReference>
<feature type="compositionally biased region" description="Basic and acidic residues" evidence="3">
    <location>
        <begin position="1"/>
        <end position="20"/>
    </location>
</feature>
<reference evidence="5" key="2">
    <citation type="submission" date="2025-09" db="UniProtKB">
        <authorList>
            <consortium name="Ensembl"/>
        </authorList>
    </citation>
    <scope>IDENTIFICATION</scope>
</reference>
<dbReference type="AlphaFoldDB" id="A0A2K5YNI9"/>
<dbReference type="GO" id="GO:0000137">
    <property type="term" value="C:Golgi cis cisterna"/>
    <property type="evidence" value="ECO:0007669"/>
    <property type="project" value="TreeGrafter"/>
</dbReference>
<evidence type="ECO:0000313" key="5">
    <source>
        <dbReference type="Ensembl" id="ENSMLEP00000017110.1"/>
    </source>
</evidence>
<dbReference type="GeneTree" id="ENSGT00530000062932"/>
<dbReference type="GO" id="GO:0005801">
    <property type="term" value="C:cis-Golgi network"/>
    <property type="evidence" value="ECO:0007669"/>
    <property type="project" value="TreeGrafter"/>
</dbReference>
<feature type="region of interest" description="Disordered" evidence="3">
    <location>
        <begin position="1"/>
        <end position="56"/>
    </location>
</feature>
<sequence>MLPVDGEERKSEGLDTEVDRGPTSSATLKDLQVRGSGRRCSDPAGQPSKLLPQWGLGAPLPAETAHTHPSPNDCSLYFLTHSSSMSSLLHAPQSPCQEPAVVLDLRSVKISQLNNTIKSWSSVFLFLQEKKSNNEKQSQKAVQIQRLNIQKEKLNTDLYHMKRSLRYFEYESKDLAGCLQHSLQRIAELERALSAVTATQEKKEISTSSRGKAVIEWQLEQSIREQKAWWQQRMRKMSPKGSSDPSVCTLEKEKKHDTRRVEKLERSLSKLKNQRAEPLPLEPPAVPSEVELQHLRKEVERMAGELQAQVDNNQRMSVLIWGQKDRLQEQEERLWEQEERLQQLAEPQSGFEELNNENKSALQLEHQVKELQEKLGEVKETVTSIPHPRRAGKRAPASGEGRGFMDLLEEKGDLREWLEDRAWQWELQGCQRVHHLITEPGGSAKDAAPFQEPSPPRSWGRVGRQGQESLTDSVE</sequence>
<reference evidence="5" key="1">
    <citation type="submission" date="2025-08" db="UniProtKB">
        <authorList>
            <consortium name="Ensembl"/>
        </authorList>
    </citation>
    <scope>IDENTIFICATION</scope>
</reference>
<evidence type="ECO:0000256" key="3">
    <source>
        <dbReference type="SAM" id="MobiDB-lite"/>
    </source>
</evidence>
<keyword evidence="6" id="KW-1185">Reference proteome</keyword>
<dbReference type="GO" id="GO:0032580">
    <property type="term" value="C:Golgi cisterna membrane"/>
    <property type="evidence" value="ECO:0007669"/>
    <property type="project" value="TreeGrafter"/>
</dbReference>
<keyword evidence="1 2" id="KW-0175">Coiled coil</keyword>
<feature type="domain" description="Golgin subfamily A conserved" evidence="4">
    <location>
        <begin position="221"/>
        <end position="337"/>
    </location>
</feature>
<proteinExistence type="predicted"/>
<accession>A0A2K5YNI9</accession>
<protein>
    <recommendedName>
        <fullName evidence="4">Golgin subfamily A conserved domain-containing protein</fullName>
    </recommendedName>
</protein>
<feature type="coiled-coil region" evidence="2">
    <location>
        <begin position="354"/>
        <end position="381"/>
    </location>
</feature>
<organism evidence="5 6">
    <name type="scientific">Mandrillus leucophaeus</name>
    <name type="common">Drill</name>
    <name type="synonym">Papio leucophaeus</name>
    <dbReference type="NCBI Taxonomy" id="9568"/>
    <lineage>
        <taxon>Eukaryota</taxon>
        <taxon>Metazoa</taxon>
        <taxon>Chordata</taxon>
        <taxon>Craniata</taxon>
        <taxon>Vertebrata</taxon>
        <taxon>Euteleostomi</taxon>
        <taxon>Mammalia</taxon>
        <taxon>Eutheria</taxon>
        <taxon>Euarchontoglires</taxon>
        <taxon>Primates</taxon>
        <taxon>Haplorrhini</taxon>
        <taxon>Catarrhini</taxon>
        <taxon>Cercopithecidae</taxon>
        <taxon>Cercopithecinae</taxon>
        <taxon>Mandrillus</taxon>
    </lineage>
</organism>
<evidence type="ECO:0000313" key="6">
    <source>
        <dbReference type="Proteomes" id="UP000233140"/>
    </source>
</evidence>
<dbReference type="Ensembl" id="ENSMLET00000040584.1">
    <property type="protein sequence ID" value="ENSMLEP00000017110.1"/>
    <property type="gene ID" value="ENSMLEG00000032751.1"/>
</dbReference>
<dbReference type="GO" id="GO:0007030">
    <property type="term" value="P:Golgi organization"/>
    <property type="evidence" value="ECO:0007669"/>
    <property type="project" value="TreeGrafter"/>
</dbReference>
<dbReference type="InterPro" id="IPR024858">
    <property type="entry name" value="GOLGA"/>
</dbReference>
<evidence type="ECO:0000256" key="2">
    <source>
        <dbReference type="SAM" id="Coils"/>
    </source>
</evidence>
<dbReference type="STRING" id="9568.ENSMLEP00000017110"/>
<dbReference type="PANTHER" id="PTHR10881:SF7">
    <property type="entry name" value="GOLGIN SUBFAMILY A MEMBER 8C-RELATED"/>
    <property type="match status" value="1"/>
</dbReference>
<dbReference type="InterPro" id="IPR043976">
    <property type="entry name" value="GOLGA_cons_dom"/>
</dbReference>
<evidence type="ECO:0000259" key="4">
    <source>
        <dbReference type="Pfam" id="PF15070"/>
    </source>
</evidence>
<dbReference type="Pfam" id="PF15070">
    <property type="entry name" value="GOLGA2L5"/>
    <property type="match status" value="1"/>
</dbReference>
<feature type="region of interest" description="Disordered" evidence="3">
    <location>
        <begin position="438"/>
        <end position="475"/>
    </location>
</feature>